<evidence type="ECO:0000313" key="6">
    <source>
        <dbReference type="Proteomes" id="UP001595900"/>
    </source>
</evidence>
<reference evidence="6" key="1">
    <citation type="journal article" date="2019" name="Int. J. Syst. Evol. Microbiol.">
        <title>The Global Catalogue of Microorganisms (GCM) 10K type strain sequencing project: providing services to taxonomists for standard genome sequencing and annotation.</title>
        <authorList>
            <consortium name="The Broad Institute Genomics Platform"/>
            <consortium name="The Broad Institute Genome Sequencing Center for Infectious Disease"/>
            <person name="Wu L."/>
            <person name="Ma J."/>
        </authorList>
    </citation>
    <scope>NUCLEOTIDE SEQUENCE [LARGE SCALE GENOMIC DNA]</scope>
    <source>
        <strain evidence="6">CGMCC 1.10363</strain>
    </source>
</reference>
<dbReference type="PROSITE" id="PS51109">
    <property type="entry name" value="G5"/>
    <property type="match status" value="1"/>
</dbReference>
<evidence type="ECO:0000256" key="2">
    <source>
        <dbReference type="SAM" id="MobiDB-lite"/>
    </source>
</evidence>
<dbReference type="Pfam" id="PF07501">
    <property type="entry name" value="G5"/>
    <property type="match status" value="1"/>
</dbReference>
<dbReference type="InterPro" id="IPR022236">
    <property type="entry name" value="DUF3761"/>
</dbReference>
<evidence type="ECO:0000256" key="1">
    <source>
        <dbReference type="ARBA" id="ARBA00022729"/>
    </source>
</evidence>
<comment type="caution">
    <text evidence="5">The sequence shown here is derived from an EMBL/GenBank/DDBJ whole genome shotgun (WGS) entry which is preliminary data.</text>
</comment>
<feature type="domain" description="G5" evidence="4">
    <location>
        <begin position="171"/>
        <end position="251"/>
    </location>
</feature>
<evidence type="ECO:0000313" key="5">
    <source>
        <dbReference type="EMBL" id="MFC4244608.1"/>
    </source>
</evidence>
<protein>
    <submittedName>
        <fullName evidence="5">DUF3761 domain-containing protein</fullName>
    </submittedName>
</protein>
<feature type="compositionally biased region" description="Pro residues" evidence="2">
    <location>
        <begin position="145"/>
        <end position="171"/>
    </location>
</feature>
<accession>A0ABV8QAC6</accession>
<dbReference type="Gene3D" id="2.20.230.10">
    <property type="entry name" value="Resuscitation-promoting factor rpfb"/>
    <property type="match status" value="1"/>
</dbReference>
<keyword evidence="1" id="KW-0732">Signal</keyword>
<dbReference type="InterPro" id="IPR011098">
    <property type="entry name" value="G5_dom"/>
</dbReference>
<dbReference type="Pfam" id="PF12587">
    <property type="entry name" value="DUF3761"/>
    <property type="match status" value="1"/>
</dbReference>
<keyword evidence="6" id="KW-1185">Reference proteome</keyword>
<evidence type="ECO:0000256" key="3">
    <source>
        <dbReference type="SAM" id="Phobius"/>
    </source>
</evidence>
<dbReference type="RefSeq" id="WP_390230406.1">
    <property type="nucleotide sequence ID" value="NZ_JBHSCN010000006.1"/>
</dbReference>
<gene>
    <name evidence="5" type="ORF">ACFOYW_14635</name>
</gene>
<feature type="region of interest" description="Disordered" evidence="2">
    <location>
        <begin position="102"/>
        <end position="173"/>
    </location>
</feature>
<keyword evidence="3" id="KW-0812">Transmembrane</keyword>
<dbReference type="EMBL" id="JBHSCN010000006">
    <property type="protein sequence ID" value="MFC4244608.1"/>
    <property type="molecule type" value="Genomic_DNA"/>
</dbReference>
<feature type="transmembrane region" description="Helical" evidence="3">
    <location>
        <begin position="21"/>
        <end position="39"/>
    </location>
</feature>
<organism evidence="5 6">
    <name type="scientific">Gryllotalpicola reticulitermitis</name>
    <dbReference type="NCBI Taxonomy" id="1184153"/>
    <lineage>
        <taxon>Bacteria</taxon>
        <taxon>Bacillati</taxon>
        <taxon>Actinomycetota</taxon>
        <taxon>Actinomycetes</taxon>
        <taxon>Micrococcales</taxon>
        <taxon>Microbacteriaceae</taxon>
        <taxon>Gryllotalpicola</taxon>
    </lineage>
</organism>
<feature type="transmembrane region" description="Helical" evidence="3">
    <location>
        <begin position="77"/>
        <end position="99"/>
    </location>
</feature>
<proteinExistence type="predicted"/>
<dbReference type="SMART" id="SM01208">
    <property type="entry name" value="G5"/>
    <property type="match status" value="1"/>
</dbReference>
<dbReference type="Proteomes" id="UP001595900">
    <property type="component" value="Unassembled WGS sequence"/>
</dbReference>
<keyword evidence="3" id="KW-1133">Transmembrane helix</keyword>
<feature type="transmembrane region" description="Helical" evidence="3">
    <location>
        <begin position="45"/>
        <end position="65"/>
    </location>
</feature>
<evidence type="ECO:0000259" key="4">
    <source>
        <dbReference type="PROSITE" id="PS51109"/>
    </source>
</evidence>
<name>A0ABV8QAC6_9MICO</name>
<sequence>MSAAPSSGLRRVVGRLAKLPVTTWVGIVGAALAALLGVLSGGFWLMVLLPALVILLTAVYGLLFRRATWLRLPRKRAAAALGAAVAFAVLIGSAAAFGATHPTPTAAPRPAAAASVSPARASHATAPRPTRTHTAETASTTTTPTPVPTPSQTPTPTPTPTATPTPTPSPTPVITTELVSETSSIPFHSTTVTSATRAKGSSSVTTVGVSGVETKTYLVTYTNGAETGSTLKSDTVTRQPVTQVTTVGTYVAPAAPTCTNGTYVNSAGNTVCRPEVSSSAPSGATAKCNDGTYSSSQSRRGTCSSHGGVAVWL</sequence>
<feature type="compositionally biased region" description="Low complexity" evidence="2">
    <location>
        <begin position="102"/>
        <end position="129"/>
    </location>
</feature>
<feature type="compositionally biased region" description="Low complexity" evidence="2">
    <location>
        <begin position="135"/>
        <end position="144"/>
    </location>
</feature>
<keyword evidence="3" id="KW-0472">Membrane</keyword>